<feature type="signal peptide" evidence="7">
    <location>
        <begin position="1"/>
        <end position="18"/>
    </location>
</feature>
<gene>
    <name evidence="8" type="ORF">PQR62_15340</name>
</gene>
<dbReference type="PROSITE" id="PS51257">
    <property type="entry name" value="PROKAR_LIPOPROTEIN"/>
    <property type="match status" value="1"/>
</dbReference>
<evidence type="ECO:0000256" key="7">
    <source>
        <dbReference type="SAM" id="SignalP"/>
    </source>
</evidence>
<keyword evidence="6 8" id="KW-0449">Lipoprotein</keyword>
<dbReference type="RefSeq" id="WP_408158842.1">
    <property type="nucleotide sequence ID" value="NZ_JAQQFM010000006.1"/>
</dbReference>
<keyword evidence="4" id="KW-0472">Membrane</keyword>
<dbReference type="InterPro" id="IPR012556">
    <property type="entry name" value="Entericidin"/>
</dbReference>
<dbReference type="Proteomes" id="UP001629246">
    <property type="component" value="Unassembled WGS sequence"/>
</dbReference>
<dbReference type="EMBL" id="JAQQFM010000006">
    <property type="protein sequence ID" value="MFL9925653.1"/>
    <property type="molecule type" value="Genomic_DNA"/>
</dbReference>
<proteinExistence type="inferred from homology"/>
<evidence type="ECO:0000256" key="6">
    <source>
        <dbReference type="ARBA" id="ARBA00023288"/>
    </source>
</evidence>
<evidence type="ECO:0000256" key="4">
    <source>
        <dbReference type="ARBA" id="ARBA00023136"/>
    </source>
</evidence>
<feature type="chain" id="PRO_5045970755" evidence="7">
    <location>
        <begin position="19"/>
        <end position="45"/>
    </location>
</feature>
<evidence type="ECO:0000256" key="3">
    <source>
        <dbReference type="ARBA" id="ARBA00022729"/>
    </source>
</evidence>
<comment type="caution">
    <text evidence="8">The sequence shown here is derived from an EMBL/GenBank/DDBJ whole genome shotgun (WGS) entry which is preliminary data.</text>
</comment>
<evidence type="ECO:0000256" key="1">
    <source>
        <dbReference type="ARBA" id="ARBA00010296"/>
    </source>
</evidence>
<name>A0ABW9A9R8_9BURK</name>
<evidence type="ECO:0000256" key="5">
    <source>
        <dbReference type="ARBA" id="ARBA00023139"/>
    </source>
</evidence>
<dbReference type="Pfam" id="PF08085">
    <property type="entry name" value="Entericidin"/>
    <property type="match status" value="1"/>
</dbReference>
<keyword evidence="5" id="KW-0564">Palmitate</keyword>
<protein>
    <submittedName>
        <fullName evidence="8">Entericidin A/B family lipoprotein</fullName>
    </submittedName>
</protein>
<sequence length="45" mass="4839">MKKITALFLLIASVTVLAGCNTVNGFGKDVEHVGEKMQSSSDRNK</sequence>
<reference evidence="8 9" key="1">
    <citation type="journal article" date="2024" name="Chem. Sci.">
        <title>Discovery of megapolipeptins by genome mining of a Burkholderiales bacteria collection.</title>
        <authorList>
            <person name="Paulo B.S."/>
            <person name="Recchia M.J.J."/>
            <person name="Lee S."/>
            <person name="Fergusson C.H."/>
            <person name="Romanowski S.B."/>
            <person name="Hernandez A."/>
            <person name="Krull N."/>
            <person name="Liu D.Y."/>
            <person name="Cavanagh H."/>
            <person name="Bos A."/>
            <person name="Gray C.A."/>
            <person name="Murphy B.T."/>
            <person name="Linington R.G."/>
            <person name="Eustaquio A.S."/>
        </authorList>
    </citation>
    <scope>NUCLEOTIDE SEQUENCE [LARGE SCALE GENOMIC DNA]</scope>
    <source>
        <strain evidence="8 9">RL21-008-BIB-A</strain>
    </source>
</reference>
<keyword evidence="3 7" id="KW-0732">Signal</keyword>
<accession>A0ABW9A9R8</accession>
<organism evidence="8 9">
    <name type="scientific">Herbaspirillum lusitanum</name>
    <dbReference type="NCBI Taxonomy" id="213312"/>
    <lineage>
        <taxon>Bacteria</taxon>
        <taxon>Pseudomonadati</taxon>
        <taxon>Pseudomonadota</taxon>
        <taxon>Betaproteobacteria</taxon>
        <taxon>Burkholderiales</taxon>
        <taxon>Oxalobacteraceae</taxon>
        <taxon>Herbaspirillum</taxon>
    </lineage>
</organism>
<evidence type="ECO:0000313" key="8">
    <source>
        <dbReference type="EMBL" id="MFL9925653.1"/>
    </source>
</evidence>
<comment type="similarity">
    <text evidence="1">Belongs to the EcnA/EcnB lipoprotein family.</text>
</comment>
<keyword evidence="2" id="KW-1003">Cell membrane</keyword>
<evidence type="ECO:0000313" key="9">
    <source>
        <dbReference type="Proteomes" id="UP001629246"/>
    </source>
</evidence>
<evidence type="ECO:0000256" key="2">
    <source>
        <dbReference type="ARBA" id="ARBA00022475"/>
    </source>
</evidence>
<keyword evidence="9" id="KW-1185">Reference proteome</keyword>